<evidence type="ECO:0000313" key="2">
    <source>
        <dbReference type="Proteomes" id="UP000045782"/>
    </source>
</evidence>
<name>A0A0U1C2L5_9MYCO</name>
<dbReference type="Proteomes" id="UP000045782">
    <property type="component" value="Unassembled WGS sequence"/>
</dbReference>
<organism evidence="1 2">
    <name type="scientific">Mycobacteroides abscessus</name>
    <dbReference type="NCBI Taxonomy" id="36809"/>
    <lineage>
        <taxon>Bacteria</taxon>
        <taxon>Bacillati</taxon>
        <taxon>Actinomycetota</taxon>
        <taxon>Actinomycetes</taxon>
        <taxon>Mycobacteriales</taxon>
        <taxon>Mycobacteriaceae</taxon>
        <taxon>Mycobacteroides</taxon>
    </lineage>
</organism>
<reference evidence="1 2" key="1">
    <citation type="submission" date="2015-03" db="EMBL/GenBank/DDBJ databases">
        <authorList>
            <person name="Murphy D."/>
        </authorList>
    </citation>
    <scope>NUCLEOTIDE SEQUENCE [LARGE SCALE GENOMIC DNA]</scope>
    <source>
        <strain evidence="1 2">PAP088</strain>
    </source>
</reference>
<protein>
    <submittedName>
        <fullName evidence="1">Uncharacterized protein</fullName>
    </submittedName>
</protein>
<dbReference type="RefSeq" id="WP_052525918.1">
    <property type="nucleotide sequence ID" value="NZ_CP014951.1"/>
</dbReference>
<accession>A0A0U1C2L5</accession>
<evidence type="ECO:0000313" key="1">
    <source>
        <dbReference type="EMBL" id="CPV70104.1"/>
    </source>
</evidence>
<proteinExistence type="predicted"/>
<sequence>MKSPQAMLQFLRKRRQDATEKLAGNGDFGVAVCEVLDELIRRTQVIADEYPASSKMSLRDILEMPAVVGAMQAILETVAALSDVASECADATAARRDPVLKFVARVKAEGFEVANDWTLTDTRVKPHAHTDDAALLVQREAEKIARAEQAAAYHERLLRMAAAFEDTTIEYTQRVRGLIGTVLDG</sequence>
<dbReference type="EMBL" id="CSWP01000012">
    <property type="protein sequence ID" value="CPV70104.1"/>
    <property type="molecule type" value="Genomic_DNA"/>
</dbReference>
<dbReference type="AlphaFoldDB" id="A0A0U1C2L5"/>
<gene>
    <name evidence="1" type="ORF">ERS075579_04715</name>
</gene>